<dbReference type="EMBL" id="BAABKQ010000001">
    <property type="protein sequence ID" value="GAA4822572.1"/>
    <property type="molecule type" value="Genomic_DNA"/>
</dbReference>
<keyword evidence="1" id="KW-0472">Membrane</keyword>
<reference evidence="3" key="1">
    <citation type="journal article" date="2019" name="Int. J. Syst. Evol. Microbiol.">
        <title>The Global Catalogue of Microorganisms (GCM) 10K type strain sequencing project: providing services to taxonomists for standard genome sequencing and annotation.</title>
        <authorList>
            <consortium name="The Broad Institute Genomics Platform"/>
            <consortium name="The Broad Institute Genome Sequencing Center for Infectious Disease"/>
            <person name="Wu L."/>
            <person name="Ma J."/>
        </authorList>
    </citation>
    <scope>NUCLEOTIDE SEQUENCE [LARGE SCALE GENOMIC DNA]</scope>
    <source>
        <strain evidence="3">JCM 18542</strain>
    </source>
</reference>
<keyword evidence="1" id="KW-1133">Transmembrane helix</keyword>
<proteinExistence type="predicted"/>
<organism evidence="2 3">
    <name type="scientific">Tomitella cavernea</name>
    <dbReference type="NCBI Taxonomy" id="1387982"/>
    <lineage>
        <taxon>Bacteria</taxon>
        <taxon>Bacillati</taxon>
        <taxon>Actinomycetota</taxon>
        <taxon>Actinomycetes</taxon>
        <taxon>Mycobacteriales</taxon>
        <taxon>Tomitella</taxon>
    </lineage>
</organism>
<evidence type="ECO:0000256" key="1">
    <source>
        <dbReference type="SAM" id="Phobius"/>
    </source>
</evidence>
<comment type="caution">
    <text evidence="2">The sequence shown here is derived from an EMBL/GenBank/DDBJ whole genome shotgun (WGS) entry which is preliminary data.</text>
</comment>
<evidence type="ECO:0008006" key="4">
    <source>
        <dbReference type="Google" id="ProtNLM"/>
    </source>
</evidence>
<keyword evidence="3" id="KW-1185">Reference proteome</keyword>
<evidence type="ECO:0000313" key="3">
    <source>
        <dbReference type="Proteomes" id="UP001500839"/>
    </source>
</evidence>
<gene>
    <name evidence="2" type="ORF">GCM10023353_33900</name>
</gene>
<dbReference type="RefSeq" id="WP_200174021.1">
    <property type="nucleotide sequence ID" value="NZ_BAABKQ010000001.1"/>
</dbReference>
<evidence type="ECO:0000313" key="2">
    <source>
        <dbReference type="EMBL" id="GAA4822572.1"/>
    </source>
</evidence>
<sequence length="175" mass="18348">MDALTDLLQTSTTLWAAGLIGIVVGLLVGILLGLVLGGRRRRTARGSAGHAKPGDANPGVDITGATVRFIDAADTAHNTLLAVDQKELADTELEDALQSGQPAMRRLAESIMTLAGIHNELRVRAPEDVLAAAESVFTHVTYSAMDGVSDAEAFSATYQDRKTALVKAARAEARA</sequence>
<keyword evidence="1" id="KW-0812">Transmembrane</keyword>
<feature type="transmembrane region" description="Helical" evidence="1">
    <location>
        <begin position="12"/>
        <end position="36"/>
    </location>
</feature>
<protein>
    <recommendedName>
        <fullName evidence="4">DUF4129 domain-containing protein</fullName>
    </recommendedName>
</protein>
<name>A0ABP9D290_9ACTN</name>
<accession>A0ABP9D290</accession>
<dbReference type="Proteomes" id="UP001500839">
    <property type="component" value="Unassembled WGS sequence"/>
</dbReference>